<dbReference type="PROSITE" id="PS50263">
    <property type="entry name" value="CN_HYDROLASE"/>
    <property type="match status" value="1"/>
</dbReference>
<comment type="similarity">
    <text evidence="2 7 8">In the C-terminal section; belongs to the NAD synthetase family.</text>
</comment>
<dbReference type="UniPathway" id="UPA00253">
    <property type="reaction ID" value="UER00334"/>
</dbReference>
<name>A0A2A2AHG5_9BURK</name>
<dbReference type="FunFam" id="3.40.50.620:FF:000106">
    <property type="entry name" value="Glutamine-dependent NAD(+) synthetase"/>
    <property type="match status" value="1"/>
</dbReference>
<feature type="binding site" evidence="7">
    <location>
        <position position="492"/>
    </location>
    <ligand>
        <name>deamido-NAD(+)</name>
        <dbReference type="ChEBI" id="CHEBI:58437"/>
        <note>ligand shared between two neighboring subunits</note>
    </ligand>
</feature>
<feature type="domain" description="CN hydrolase" evidence="10">
    <location>
        <begin position="69"/>
        <end position="339"/>
    </location>
</feature>
<feature type="binding site" evidence="7">
    <location>
        <position position="612"/>
    </location>
    <ligand>
        <name>deamido-NAD(+)</name>
        <dbReference type="ChEBI" id="CHEBI:58437"/>
        <note>ligand shared between two neighboring subunits</note>
    </ligand>
</feature>
<comment type="pathway">
    <text evidence="1 7 8">Cofactor biosynthesis; NAD(+) biosynthesis; NAD(+) from deamido-NAD(+) (L-Gln route): step 1/1.</text>
</comment>
<comment type="caution">
    <text evidence="7">Lacks conserved residue(s) required for the propagation of feature annotation.</text>
</comment>
<dbReference type="GO" id="GO:0008795">
    <property type="term" value="F:NAD+ synthase activity"/>
    <property type="evidence" value="ECO:0007669"/>
    <property type="project" value="UniProtKB-UniRule"/>
</dbReference>
<dbReference type="EMBL" id="NSJD01000041">
    <property type="protein sequence ID" value="PAT37188.1"/>
    <property type="molecule type" value="Genomic_DNA"/>
</dbReference>
<dbReference type="GO" id="GO:0003952">
    <property type="term" value="F:NAD+ synthase (glutamine-hydrolyzing) activity"/>
    <property type="evidence" value="ECO:0007669"/>
    <property type="project" value="UniProtKB-UniRule"/>
</dbReference>
<reference evidence="11 12" key="1">
    <citation type="submission" date="2017-08" db="EMBL/GenBank/DDBJ databases">
        <title>WGS of Clinical strains of the CDC Group NO-1 linked to zoonotic infections in humans.</title>
        <authorList>
            <person name="Bernier A.-M."/>
            <person name="Bernard K."/>
        </authorList>
    </citation>
    <scope>NUCLEOTIDE SEQUENCE [LARGE SCALE GENOMIC DNA]</scope>
    <source>
        <strain evidence="11 12">NML79-0751</strain>
    </source>
</reference>
<dbReference type="Proteomes" id="UP000218644">
    <property type="component" value="Unassembled WGS sequence"/>
</dbReference>
<dbReference type="GO" id="GO:0009435">
    <property type="term" value="P:NAD+ biosynthetic process"/>
    <property type="evidence" value="ECO:0007669"/>
    <property type="project" value="UniProtKB-UniRule"/>
</dbReference>
<dbReference type="EC" id="6.3.5.1" evidence="7 8"/>
<evidence type="ECO:0000256" key="5">
    <source>
        <dbReference type="ARBA" id="ARBA00022840"/>
    </source>
</evidence>
<evidence type="ECO:0000256" key="9">
    <source>
        <dbReference type="RuleBase" id="RU003811"/>
    </source>
</evidence>
<dbReference type="Pfam" id="PF02540">
    <property type="entry name" value="NAD_synthase"/>
    <property type="match status" value="1"/>
</dbReference>
<keyword evidence="4 7" id="KW-0547">Nucleotide-binding</keyword>
<evidence type="ECO:0000256" key="1">
    <source>
        <dbReference type="ARBA" id="ARBA00005188"/>
    </source>
</evidence>
<dbReference type="PANTHER" id="PTHR23090">
    <property type="entry name" value="NH 3 /GLUTAMINE-DEPENDENT NAD + SYNTHETASE"/>
    <property type="match status" value="1"/>
</dbReference>
<dbReference type="SUPFAM" id="SSF56317">
    <property type="entry name" value="Carbon-nitrogen hydrolase"/>
    <property type="match status" value="1"/>
</dbReference>
<dbReference type="InterPro" id="IPR036526">
    <property type="entry name" value="C-N_Hydrolase_sf"/>
</dbReference>
<dbReference type="PANTHER" id="PTHR23090:SF9">
    <property type="entry name" value="GLUTAMINE-DEPENDENT NAD(+) SYNTHETASE"/>
    <property type="match status" value="1"/>
</dbReference>
<feature type="binding site" evidence="7">
    <location>
        <position position="259"/>
    </location>
    <ligand>
        <name>L-glutamine</name>
        <dbReference type="ChEBI" id="CHEBI:58359"/>
    </ligand>
</feature>
<evidence type="ECO:0000313" key="11">
    <source>
        <dbReference type="EMBL" id="PAT37188.1"/>
    </source>
</evidence>
<dbReference type="InterPro" id="IPR003010">
    <property type="entry name" value="C-N_Hydrolase"/>
</dbReference>
<dbReference type="CDD" id="cd07570">
    <property type="entry name" value="GAT_Gln-NAD-synth"/>
    <property type="match status" value="1"/>
</dbReference>
<feature type="binding site" evidence="7">
    <location>
        <position position="487"/>
    </location>
    <ligand>
        <name>ATP</name>
        <dbReference type="ChEBI" id="CHEBI:30616"/>
    </ligand>
</feature>
<dbReference type="GO" id="GO:0005737">
    <property type="term" value="C:cytoplasm"/>
    <property type="evidence" value="ECO:0007669"/>
    <property type="project" value="InterPro"/>
</dbReference>
<comment type="similarity">
    <text evidence="9">Belongs to the NAD synthetase family.</text>
</comment>
<dbReference type="GO" id="GO:0004359">
    <property type="term" value="F:glutaminase activity"/>
    <property type="evidence" value="ECO:0007669"/>
    <property type="project" value="InterPro"/>
</dbReference>
<evidence type="ECO:0000256" key="7">
    <source>
        <dbReference type="HAMAP-Rule" id="MF_02090"/>
    </source>
</evidence>
<feature type="binding site" evidence="7">
    <location>
        <position position="265"/>
    </location>
    <ligand>
        <name>L-glutamine</name>
        <dbReference type="ChEBI" id="CHEBI:58359"/>
    </ligand>
</feature>
<feature type="active site" description="Proton acceptor; for glutaminase activity" evidence="7">
    <location>
        <position position="109"/>
    </location>
</feature>
<dbReference type="SUPFAM" id="SSF52402">
    <property type="entry name" value="Adenine nucleotide alpha hydrolases-like"/>
    <property type="match status" value="1"/>
</dbReference>
<dbReference type="InterPro" id="IPR014729">
    <property type="entry name" value="Rossmann-like_a/b/a_fold"/>
</dbReference>
<dbReference type="NCBIfam" id="TIGR00552">
    <property type="entry name" value="nadE"/>
    <property type="match status" value="1"/>
</dbReference>
<evidence type="ECO:0000256" key="6">
    <source>
        <dbReference type="ARBA" id="ARBA00023027"/>
    </source>
</evidence>
<comment type="function">
    <text evidence="7">Catalyzes the ATP-dependent amidation of deamido-NAD to form NAD. Uses L-glutamine as a nitrogen source.</text>
</comment>
<evidence type="ECO:0000259" key="10">
    <source>
        <dbReference type="PROSITE" id="PS50263"/>
    </source>
</evidence>
<proteinExistence type="inferred from homology"/>
<keyword evidence="6 7" id="KW-0520">NAD</keyword>
<feature type="binding site" evidence="7">
    <location>
        <begin position="380"/>
        <end position="387"/>
    </location>
    <ligand>
        <name>ATP</name>
        <dbReference type="ChEBI" id="CHEBI:30616"/>
    </ligand>
</feature>
<comment type="caution">
    <text evidence="11">The sequence shown here is derived from an EMBL/GenBank/DDBJ whole genome shotgun (WGS) entry which is preliminary data.</text>
</comment>
<dbReference type="AlphaFoldDB" id="A0A2A2AHG5"/>
<protein>
    <recommendedName>
        <fullName evidence="7 8">Glutamine-dependent NAD(+) synthetase</fullName>
        <ecNumber evidence="7 8">6.3.5.1</ecNumber>
    </recommendedName>
    <alternativeName>
        <fullName evidence="7 8">NAD(+) synthase [glutamine-hydrolyzing]</fullName>
    </alternativeName>
</protein>
<accession>A0A2A2AHG5</accession>
<organism evidence="11 12">
    <name type="scientific">Vandammella animalimorsus</name>
    <dbReference type="NCBI Taxonomy" id="2029117"/>
    <lineage>
        <taxon>Bacteria</taxon>
        <taxon>Pseudomonadati</taxon>
        <taxon>Pseudomonadota</taxon>
        <taxon>Betaproteobacteria</taxon>
        <taxon>Burkholderiales</taxon>
        <taxon>Comamonadaceae</taxon>
        <taxon>Vandammella</taxon>
    </lineage>
</organism>
<evidence type="ECO:0000313" key="12">
    <source>
        <dbReference type="Proteomes" id="UP000218644"/>
    </source>
</evidence>
<dbReference type="HAMAP" id="MF_02090">
    <property type="entry name" value="NadE_glutamine_dep"/>
    <property type="match status" value="1"/>
</dbReference>
<evidence type="ECO:0000256" key="8">
    <source>
        <dbReference type="PIRNR" id="PIRNR006630"/>
    </source>
</evidence>
<dbReference type="CDD" id="cd00553">
    <property type="entry name" value="NAD_synthase"/>
    <property type="match status" value="1"/>
</dbReference>
<dbReference type="InterPro" id="IPR003694">
    <property type="entry name" value="NAD_synthase"/>
</dbReference>
<comment type="catalytic activity">
    <reaction evidence="7 8">
        <text>deamido-NAD(+) + L-glutamine + ATP + H2O = L-glutamate + AMP + diphosphate + NAD(+) + H(+)</text>
        <dbReference type="Rhea" id="RHEA:24384"/>
        <dbReference type="ChEBI" id="CHEBI:15377"/>
        <dbReference type="ChEBI" id="CHEBI:15378"/>
        <dbReference type="ChEBI" id="CHEBI:29985"/>
        <dbReference type="ChEBI" id="CHEBI:30616"/>
        <dbReference type="ChEBI" id="CHEBI:33019"/>
        <dbReference type="ChEBI" id="CHEBI:57540"/>
        <dbReference type="ChEBI" id="CHEBI:58359"/>
        <dbReference type="ChEBI" id="CHEBI:58437"/>
        <dbReference type="ChEBI" id="CHEBI:456215"/>
        <dbReference type="EC" id="6.3.5.1"/>
    </reaction>
</comment>
<dbReference type="Gene3D" id="3.60.110.10">
    <property type="entry name" value="Carbon-nitrogen hydrolase"/>
    <property type="match status" value="1"/>
</dbReference>
<dbReference type="GO" id="GO:0005524">
    <property type="term" value="F:ATP binding"/>
    <property type="evidence" value="ECO:0007669"/>
    <property type="project" value="UniProtKB-UniRule"/>
</dbReference>
<keyword evidence="5 7" id="KW-0067">ATP-binding</keyword>
<dbReference type="PIRSF" id="PIRSF006630">
    <property type="entry name" value="NADS_GAT"/>
    <property type="match status" value="1"/>
</dbReference>
<dbReference type="InterPro" id="IPR014445">
    <property type="entry name" value="Gln-dep_NAD_synthase"/>
</dbReference>
<dbReference type="Pfam" id="PF00795">
    <property type="entry name" value="CN_hydrolase"/>
    <property type="match status" value="1"/>
</dbReference>
<dbReference type="InterPro" id="IPR022310">
    <property type="entry name" value="NAD/GMP_synthase"/>
</dbReference>
<dbReference type="Gene3D" id="3.40.50.620">
    <property type="entry name" value="HUPs"/>
    <property type="match status" value="1"/>
</dbReference>
<evidence type="ECO:0000256" key="2">
    <source>
        <dbReference type="ARBA" id="ARBA00007145"/>
    </source>
</evidence>
<gene>
    <name evidence="7" type="primary">nadE</name>
    <name evidence="11" type="ORF">CK623_13855</name>
</gene>
<sequence length="641" mass="68692">MPAGLRERRESYQCDPRENLHRSHRRAALRCVNRPWRDNGRFCQGGRGAMPAPRLPCAPFAAMPSPMTLSICVAQLNPVVGDVPGNLAQALQAAAQAQAQGCQLLVLPELFLSGPGAADLLCRPRFLQDCEQALQQLVAASAQWPQLHIVLGHPEALAGPEPGAAAGPLQPLPRPLACNAASLIGAGRVLARWRQQGGQGGQSGEQRHFIAGPLDAPLAAATVQGLPLAVLIGTDAWRPELAQQARQAGARLLLALDASPFVQGRPAQRAATLGACAQAAGLPLLYANAVGGQDELVFDGHSLAVQADGQIAGWAPGFAACLWPLQWQGDTAGAAEPGPWQLAPGQNHAPGDGLLQIWQALVLATRDYVRKNGFDQVLLGLSGGLDSALVLALAVDALGAQQVHAVMMPSPYTAAISLEDSREMVRRLGVRYDEISIREPFETLQHSLAPLFGQRPADATEENLQARIRGVLLMALSNKFGGLLLTTSNKSEVAMGYSTLYGDMCGGFAPLKDVYKTEAFALARWRNAHVPPCAVGPAVAQPIPERIITRPPSAELRENQTDQDSLPPYEVLDAIVRLRLEQERSADEIVAAGHPRERVEQVFRLLRISEYKRQQGAPGPKLSARSFGLDWRYPITNGYRG</sequence>
<evidence type="ECO:0000256" key="3">
    <source>
        <dbReference type="ARBA" id="ARBA00022598"/>
    </source>
</evidence>
<dbReference type="NCBIfam" id="NF010588">
    <property type="entry name" value="PRK13981.1"/>
    <property type="match status" value="1"/>
</dbReference>
<evidence type="ECO:0000256" key="4">
    <source>
        <dbReference type="ARBA" id="ARBA00022741"/>
    </source>
</evidence>
<feature type="binding site" evidence="7">
    <location>
        <position position="463"/>
    </location>
    <ligand>
        <name>deamido-NAD(+)</name>
        <dbReference type="ChEBI" id="CHEBI:58437"/>
        <note>ligand shared between two neighboring subunits</note>
    </ligand>
</feature>
<keyword evidence="3 7" id="KW-0436">Ligase</keyword>